<reference evidence="4 5" key="1">
    <citation type="submission" date="2023-12" db="EMBL/GenBank/DDBJ databases">
        <title>novel species in genus Nocarida.</title>
        <authorList>
            <person name="Li Z."/>
        </authorList>
    </citation>
    <scope>NUCLEOTIDE SEQUENCE [LARGE SCALE GENOMIC DNA]</scope>
    <source>
        <strain evidence="4 5">CDC186</strain>
    </source>
</reference>
<dbReference type="NCBIfam" id="NF033634">
    <property type="entry name" value="SLATT_1"/>
    <property type="match status" value="1"/>
</dbReference>
<feature type="transmembrane region" description="Helical" evidence="1">
    <location>
        <begin position="113"/>
        <end position="130"/>
    </location>
</feature>
<gene>
    <name evidence="4" type="ORF">U3653_19030</name>
</gene>
<dbReference type="NCBIfam" id="NF033610">
    <property type="entry name" value="SLATT_3"/>
    <property type="match status" value="1"/>
</dbReference>
<dbReference type="Proteomes" id="UP001348098">
    <property type="component" value="Unassembled WGS sequence"/>
</dbReference>
<feature type="transmembrane region" description="Helical" evidence="1">
    <location>
        <begin position="293"/>
        <end position="311"/>
    </location>
</feature>
<sequence length="371" mass="40033">MGTAISPTRRMRHADVDIRLRGRDGSSTMVSGMGASCTPAFGPGKPRRGTTGFGCGANRFGATPEPGTLRPCRFERVPRPVQHADDYPGLFQSADTASLYGQKFFLRAYGTRLLLAVVAAACAAFTFRVGSSRTDIAAILTAMAFVGILAVDVGVLRGRPGKSWYEGRALAESVKTLTWKYAVQGAPFAGTLSAADADRMLIERLMLLRQDISALALRPTTAPAITARMRQLRSAPFDERRRVYLDDRIREQQRWYASKSGYHQRRSQLFGTLALVFEVAGVAGALVKAFNAVSFDLAGIFASAVAGLAAWSSARQHSTGAAAYAVASNELSIVAEVLEQHDTEADWADAVSDAEEAISREHTLWRASHGE</sequence>
<dbReference type="Pfam" id="PF18184">
    <property type="entry name" value="SLATT_3"/>
    <property type="match status" value="1"/>
</dbReference>
<feature type="domain" description="SMODS and SLOG-associating 2TM effector" evidence="3">
    <location>
        <begin position="88"/>
        <end position="241"/>
    </location>
</feature>
<accession>A0ABU6AX98</accession>
<feature type="transmembrane region" description="Helical" evidence="1">
    <location>
        <begin position="136"/>
        <end position="156"/>
    </location>
</feature>
<keyword evidence="5" id="KW-1185">Reference proteome</keyword>
<evidence type="ECO:0000313" key="4">
    <source>
        <dbReference type="EMBL" id="MEB3512128.1"/>
    </source>
</evidence>
<keyword evidence="1" id="KW-0812">Transmembrane</keyword>
<feature type="domain" description="SMODS and SLOG-associating 2TM effector" evidence="2">
    <location>
        <begin position="244"/>
        <end position="365"/>
    </location>
</feature>
<name>A0ABU6AX98_9NOCA</name>
<evidence type="ECO:0000259" key="3">
    <source>
        <dbReference type="Pfam" id="PF18184"/>
    </source>
</evidence>
<proteinExistence type="predicted"/>
<evidence type="ECO:0000256" key="1">
    <source>
        <dbReference type="SAM" id="Phobius"/>
    </source>
</evidence>
<feature type="transmembrane region" description="Helical" evidence="1">
    <location>
        <begin position="269"/>
        <end position="287"/>
    </location>
</feature>
<protein>
    <submittedName>
        <fullName evidence="4">DUF4231 domain-containing protein</fullName>
    </submittedName>
</protein>
<comment type="caution">
    <text evidence="4">The sequence shown here is derived from an EMBL/GenBank/DDBJ whole genome shotgun (WGS) entry which is preliminary data.</text>
</comment>
<keyword evidence="1" id="KW-0472">Membrane</keyword>
<dbReference type="InterPro" id="IPR041116">
    <property type="entry name" value="SLATT_3"/>
</dbReference>
<evidence type="ECO:0000259" key="2">
    <source>
        <dbReference type="Pfam" id="PF18181"/>
    </source>
</evidence>
<organism evidence="4 5">
    <name type="scientific">Nocardia implantans</name>
    <dbReference type="NCBI Taxonomy" id="3108168"/>
    <lineage>
        <taxon>Bacteria</taxon>
        <taxon>Bacillati</taxon>
        <taxon>Actinomycetota</taxon>
        <taxon>Actinomycetes</taxon>
        <taxon>Mycobacteriales</taxon>
        <taxon>Nocardiaceae</taxon>
        <taxon>Nocardia</taxon>
    </lineage>
</organism>
<evidence type="ECO:0000313" key="5">
    <source>
        <dbReference type="Proteomes" id="UP001348098"/>
    </source>
</evidence>
<dbReference type="InterPro" id="IPR040884">
    <property type="entry name" value="SLATT_1"/>
</dbReference>
<dbReference type="EMBL" id="JAYKYQ010000007">
    <property type="protein sequence ID" value="MEB3512128.1"/>
    <property type="molecule type" value="Genomic_DNA"/>
</dbReference>
<keyword evidence="1" id="KW-1133">Transmembrane helix</keyword>
<dbReference type="RefSeq" id="WP_195081135.1">
    <property type="nucleotide sequence ID" value="NZ_JAYESH010000006.1"/>
</dbReference>
<dbReference type="Pfam" id="PF18181">
    <property type="entry name" value="SLATT_1"/>
    <property type="match status" value="1"/>
</dbReference>